<evidence type="ECO:0000259" key="8">
    <source>
        <dbReference type="PROSITE" id="PS51736"/>
    </source>
</evidence>
<evidence type="ECO:0000256" key="6">
    <source>
        <dbReference type="PIRSR" id="PIRSR606118-50"/>
    </source>
</evidence>
<feature type="active site" description="O-(5'-phospho-DNA)-serine intermediate" evidence="6 7">
    <location>
        <position position="117"/>
    </location>
</feature>
<keyword evidence="2" id="KW-0229">DNA integration</keyword>
<dbReference type="SMART" id="SM00857">
    <property type="entry name" value="Resolvase"/>
    <property type="match status" value="1"/>
</dbReference>
<dbReference type="InterPro" id="IPR036162">
    <property type="entry name" value="Resolvase-like_N_sf"/>
</dbReference>
<name>A0A0L0MEC8_9BURK</name>
<protein>
    <submittedName>
        <fullName evidence="9">DNA-invertase</fullName>
    </submittedName>
</protein>
<evidence type="ECO:0000256" key="2">
    <source>
        <dbReference type="ARBA" id="ARBA00022908"/>
    </source>
</evidence>
<dbReference type="InterPro" id="IPR050639">
    <property type="entry name" value="SSR_resolvase"/>
</dbReference>
<dbReference type="GO" id="GO:0000150">
    <property type="term" value="F:DNA strand exchange activity"/>
    <property type="evidence" value="ECO:0007669"/>
    <property type="project" value="UniProtKB-KW"/>
</dbReference>
<evidence type="ECO:0000256" key="4">
    <source>
        <dbReference type="ARBA" id="ARBA00023125"/>
    </source>
</evidence>
<dbReference type="PROSITE" id="PS00397">
    <property type="entry name" value="RECOMBINASES_1"/>
    <property type="match status" value="1"/>
</dbReference>
<organism evidence="9 10">
    <name type="scientific">Candidatus Burkholderia verschuerenii</name>
    <dbReference type="NCBI Taxonomy" id="242163"/>
    <lineage>
        <taxon>Bacteria</taxon>
        <taxon>Pseudomonadati</taxon>
        <taxon>Pseudomonadota</taxon>
        <taxon>Betaproteobacteria</taxon>
        <taxon>Burkholderiales</taxon>
        <taxon>Burkholderiaceae</taxon>
        <taxon>Burkholderia</taxon>
    </lineage>
</organism>
<evidence type="ECO:0000256" key="5">
    <source>
        <dbReference type="ARBA" id="ARBA00023172"/>
    </source>
</evidence>
<dbReference type="PANTHER" id="PTHR30461:SF2">
    <property type="entry name" value="SERINE RECOMBINASE PINE-RELATED"/>
    <property type="match status" value="1"/>
</dbReference>
<feature type="domain" description="Resolvase/invertase-type recombinase catalytic" evidence="8">
    <location>
        <begin position="109"/>
        <end position="243"/>
    </location>
</feature>
<dbReference type="Gene3D" id="3.40.50.1390">
    <property type="entry name" value="Resolvase, N-terminal catalytic domain"/>
    <property type="match status" value="1"/>
</dbReference>
<dbReference type="CDD" id="cd03768">
    <property type="entry name" value="SR_ResInv"/>
    <property type="match status" value="1"/>
</dbReference>
<dbReference type="PROSITE" id="PS51736">
    <property type="entry name" value="RECOMBINASES_3"/>
    <property type="match status" value="1"/>
</dbReference>
<gene>
    <name evidence="9" type="ORF">BVER_05407</name>
</gene>
<evidence type="ECO:0000313" key="10">
    <source>
        <dbReference type="Proteomes" id="UP000036959"/>
    </source>
</evidence>
<comment type="caution">
    <text evidence="9">The sequence shown here is derived from an EMBL/GenBank/DDBJ whole genome shotgun (WGS) entry which is preliminary data.</text>
</comment>
<dbReference type="Pfam" id="PF00239">
    <property type="entry name" value="Resolvase"/>
    <property type="match status" value="1"/>
</dbReference>
<dbReference type="AlphaFoldDB" id="A0A0L0MEC8"/>
<evidence type="ECO:0000313" key="9">
    <source>
        <dbReference type="EMBL" id="KND60646.1"/>
    </source>
</evidence>
<dbReference type="GO" id="GO:0015074">
    <property type="term" value="P:DNA integration"/>
    <property type="evidence" value="ECO:0007669"/>
    <property type="project" value="UniProtKB-KW"/>
</dbReference>
<dbReference type="InterPro" id="IPR006118">
    <property type="entry name" value="Recombinase_CS"/>
</dbReference>
<dbReference type="PATRIC" id="fig|242163.4.peg.5585"/>
<dbReference type="FunFam" id="3.40.50.1390:FF:000001">
    <property type="entry name" value="DNA recombinase"/>
    <property type="match status" value="1"/>
</dbReference>
<dbReference type="EMBL" id="LFJJ01000051">
    <property type="protein sequence ID" value="KND60646.1"/>
    <property type="molecule type" value="Genomic_DNA"/>
</dbReference>
<keyword evidence="4" id="KW-0238">DNA-binding</keyword>
<comment type="similarity">
    <text evidence="1">Belongs to the site-specific recombinase resolvase family.</text>
</comment>
<proteinExistence type="inferred from homology"/>
<evidence type="ECO:0000256" key="3">
    <source>
        <dbReference type="ARBA" id="ARBA00023100"/>
    </source>
</evidence>
<keyword evidence="10" id="KW-1185">Reference proteome</keyword>
<sequence length="301" mass="33434">MLIIGKSLTDSWQSSSGPAGWTESRILSIADLSLASTGSVKRLAPFIFGHSNNEDAKEHRDIINGCDRLFHMENVLLKKVRLAPYECSDAMTFEVIIYKGQKAFGSNILIIGYARVSTEEQNLALQTLALEAAGCVRIFTDHGVSGAKVTRPGLERALRRLKPGGKLVVWRLDRLGRSLTHLVKVLDHLGRRHIRFQSLTESIDTTSSGGRLIFHMMAALAEFERALISERTRAGMAAARLQGKSLGRQPSLTPEQCFEALLLREKNQWSTREVAAHYGVHPRTLRRRVACLKGKRPANPS</sequence>
<dbReference type="GO" id="GO:0003677">
    <property type="term" value="F:DNA binding"/>
    <property type="evidence" value="ECO:0007669"/>
    <property type="project" value="UniProtKB-KW"/>
</dbReference>
<evidence type="ECO:0000256" key="7">
    <source>
        <dbReference type="PROSITE-ProRule" id="PRU10137"/>
    </source>
</evidence>
<evidence type="ECO:0000256" key="1">
    <source>
        <dbReference type="ARBA" id="ARBA00009913"/>
    </source>
</evidence>
<dbReference type="PANTHER" id="PTHR30461">
    <property type="entry name" value="DNA-INVERTASE FROM LAMBDOID PROPHAGE"/>
    <property type="match status" value="1"/>
</dbReference>
<reference evidence="10" key="1">
    <citation type="submission" date="2015-06" db="EMBL/GenBank/DDBJ databases">
        <title>Comparative genomics of Burkholderia leaf nodule symbionts.</title>
        <authorList>
            <person name="Carlier A."/>
            <person name="Eberl L."/>
            <person name="Pinto-Carbo M."/>
        </authorList>
    </citation>
    <scope>NUCLEOTIDE SEQUENCE [LARGE SCALE GENOMIC DNA]</scope>
    <source>
        <strain evidence="10">UZHbot4</strain>
    </source>
</reference>
<accession>A0A0L0MEC8</accession>
<dbReference type="Proteomes" id="UP000036959">
    <property type="component" value="Unassembled WGS sequence"/>
</dbReference>
<dbReference type="InterPro" id="IPR006119">
    <property type="entry name" value="Resolv_N"/>
</dbReference>
<keyword evidence="5" id="KW-0233">DNA recombination</keyword>
<keyword evidence="3" id="KW-0230">DNA invertase</keyword>
<dbReference type="SUPFAM" id="SSF53041">
    <property type="entry name" value="Resolvase-like"/>
    <property type="match status" value="1"/>
</dbReference>